<dbReference type="Ensembl" id="ENSTNIT00000004375.1">
    <property type="protein sequence ID" value="ENSTNIP00000004240.1"/>
    <property type="gene ID" value="ENSTNIG00000001865.1"/>
</dbReference>
<dbReference type="GO" id="GO:0000978">
    <property type="term" value="F:RNA polymerase II cis-regulatory region sequence-specific DNA binding"/>
    <property type="evidence" value="ECO:0007669"/>
    <property type="project" value="TreeGrafter"/>
</dbReference>
<evidence type="ECO:0000256" key="6">
    <source>
        <dbReference type="SAM" id="MobiDB-lite"/>
    </source>
</evidence>
<evidence type="ECO:0000256" key="2">
    <source>
        <dbReference type="ARBA" id="ARBA00022737"/>
    </source>
</evidence>
<dbReference type="GO" id="GO:0008270">
    <property type="term" value="F:zinc ion binding"/>
    <property type="evidence" value="ECO:0007669"/>
    <property type="project" value="UniProtKB-KW"/>
</dbReference>
<keyword evidence="2" id="KW-0677">Repeat</keyword>
<accession>H3C7L8</accession>
<sequence length="147" mass="16304">VFDRPAAPDGADHAGGRAAAGRHRGPAHPAGGPDAHAGAAQPARGEEEAYGVHRRVRLPAMHVRGTCKDLQENVAPQSAREVAHRREALCLQLGLLRQAIHTQRRAERHARTHTGDKRFECSQCQKRFMRSDHLTKHYKTHINTKNL</sequence>
<dbReference type="FunFam" id="3.30.160.60:FF:000421">
    <property type="entry name" value="Sp2 transcription factor"/>
    <property type="match status" value="1"/>
</dbReference>
<dbReference type="Proteomes" id="UP000007303">
    <property type="component" value="Unassembled WGS sequence"/>
</dbReference>
<evidence type="ECO:0000256" key="1">
    <source>
        <dbReference type="ARBA" id="ARBA00022723"/>
    </source>
</evidence>
<dbReference type="SUPFAM" id="SSF57667">
    <property type="entry name" value="beta-beta-alpha zinc fingers"/>
    <property type="match status" value="1"/>
</dbReference>
<feature type="compositionally biased region" description="Low complexity" evidence="6">
    <location>
        <begin position="27"/>
        <end position="43"/>
    </location>
</feature>
<dbReference type="InterPro" id="IPR013087">
    <property type="entry name" value="Znf_C2H2_type"/>
</dbReference>
<evidence type="ECO:0000256" key="4">
    <source>
        <dbReference type="ARBA" id="ARBA00022833"/>
    </source>
</evidence>
<reference evidence="9" key="1">
    <citation type="journal article" date="2004" name="Nature">
        <title>Genome duplication in the teleost fish Tetraodon nigroviridis reveals the early vertebrate proto-karyotype.</title>
        <authorList>
            <person name="Jaillon O."/>
            <person name="Aury J.-M."/>
            <person name="Brunet F."/>
            <person name="Petit J.-L."/>
            <person name="Stange-Thomann N."/>
            <person name="Mauceli E."/>
            <person name="Bouneau L."/>
            <person name="Fischer C."/>
            <person name="Ozouf-Costaz C."/>
            <person name="Bernot A."/>
            <person name="Nicaud S."/>
            <person name="Jaffe D."/>
            <person name="Fisher S."/>
            <person name="Lutfalla G."/>
            <person name="Dossat C."/>
            <person name="Segurens B."/>
            <person name="Dasilva C."/>
            <person name="Salanoubat M."/>
            <person name="Levy M."/>
            <person name="Boudet N."/>
            <person name="Castellano S."/>
            <person name="Anthouard V."/>
            <person name="Jubin C."/>
            <person name="Castelli V."/>
            <person name="Katinka M."/>
            <person name="Vacherie B."/>
            <person name="Biemont C."/>
            <person name="Skalli Z."/>
            <person name="Cattolico L."/>
            <person name="Poulain J."/>
            <person name="De Berardinis V."/>
            <person name="Cruaud C."/>
            <person name="Duprat S."/>
            <person name="Brottier P."/>
            <person name="Coutanceau J.-P."/>
            <person name="Gouzy J."/>
            <person name="Parra G."/>
            <person name="Lardier G."/>
            <person name="Chapple C."/>
            <person name="McKernan K.J."/>
            <person name="McEwan P."/>
            <person name="Bosak S."/>
            <person name="Kellis M."/>
            <person name="Volff J.-N."/>
            <person name="Guigo R."/>
            <person name="Zody M.C."/>
            <person name="Mesirov J."/>
            <person name="Lindblad-Toh K."/>
            <person name="Birren B."/>
            <person name="Nusbaum C."/>
            <person name="Kahn D."/>
            <person name="Robinson-Rechavi M."/>
            <person name="Laudet V."/>
            <person name="Schachter V."/>
            <person name="Quetier F."/>
            <person name="Saurin W."/>
            <person name="Scarpelli C."/>
            <person name="Wincker P."/>
            <person name="Lander E.S."/>
            <person name="Weissenbach J."/>
            <person name="Roest Crollius H."/>
        </authorList>
    </citation>
    <scope>NUCLEOTIDE SEQUENCE [LARGE SCALE GENOMIC DNA]</scope>
</reference>
<keyword evidence="3 5" id="KW-0863">Zinc-finger</keyword>
<reference evidence="8" key="2">
    <citation type="submission" date="2025-08" db="UniProtKB">
        <authorList>
            <consortium name="Ensembl"/>
        </authorList>
    </citation>
    <scope>IDENTIFICATION</scope>
</reference>
<evidence type="ECO:0000313" key="9">
    <source>
        <dbReference type="Proteomes" id="UP000007303"/>
    </source>
</evidence>
<evidence type="ECO:0000259" key="7">
    <source>
        <dbReference type="PROSITE" id="PS50157"/>
    </source>
</evidence>
<keyword evidence="9" id="KW-1185">Reference proteome</keyword>
<feature type="region of interest" description="Disordered" evidence="6">
    <location>
        <begin position="1"/>
        <end position="53"/>
    </location>
</feature>
<keyword evidence="4" id="KW-0862">Zinc</keyword>
<evidence type="ECO:0000256" key="5">
    <source>
        <dbReference type="PROSITE-ProRule" id="PRU00042"/>
    </source>
</evidence>
<evidence type="ECO:0000256" key="3">
    <source>
        <dbReference type="ARBA" id="ARBA00022771"/>
    </source>
</evidence>
<dbReference type="PROSITE" id="PS50157">
    <property type="entry name" value="ZINC_FINGER_C2H2_2"/>
    <property type="match status" value="1"/>
</dbReference>
<dbReference type="PANTHER" id="PTHR23235:SF1">
    <property type="entry name" value="TRANSCRIPTION FACTOR SP2"/>
    <property type="match status" value="1"/>
</dbReference>
<reference evidence="8" key="3">
    <citation type="submission" date="2025-09" db="UniProtKB">
        <authorList>
            <consortium name="Ensembl"/>
        </authorList>
    </citation>
    <scope>IDENTIFICATION</scope>
</reference>
<name>H3C7L8_TETNG</name>
<dbReference type="Gene3D" id="3.30.160.60">
    <property type="entry name" value="Classic Zinc Finger"/>
    <property type="match status" value="1"/>
</dbReference>
<protein>
    <recommendedName>
        <fullName evidence="7">C2H2-type domain-containing protein</fullName>
    </recommendedName>
</protein>
<keyword evidence="1" id="KW-0479">Metal-binding</keyword>
<dbReference type="AlphaFoldDB" id="H3C7L8"/>
<dbReference type="PANTHER" id="PTHR23235">
    <property type="entry name" value="KRUEPPEL-LIKE TRANSCRIPTION FACTOR"/>
    <property type="match status" value="1"/>
</dbReference>
<organism evidence="8 9">
    <name type="scientific">Tetraodon nigroviridis</name>
    <name type="common">Spotted green pufferfish</name>
    <name type="synonym">Chelonodon nigroviridis</name>
    <dbReference type="NCBI Taxonomy" id="99883"/>
    <lineage>
        <taxon>Eukaryota</taxon>
        <taxon>Metazoa</taxon>
        <taxon>Chordata</taxon>
        <taxon>Craniata</taxon>
        <taxon>Vertebrata</taxon>
        <taxon>Euteleostomi</taxon>
        <taxon>Actinopterygii</taxon>
        <taxon>Neopterygii</taxon>
        <taxon>Teleostei</taxon>
        <taxon>Neoteleostei</taxon>
        <taxon>Acanthomorphata</taxon>
        <taxon>Eupercaria</taxon>
        <taxon>Tetraodontiformes</taxon>
        <taxon>Tetradontoidea</taxon>
        <taxon>Tetraodontidae</taxon>
        <taxon>Tetraodon</taxon>
    </lineage>
</organism>
<dbReference type="PROSITE" id="PS00028">
    <property type="entry name" value="ZINC_FINGER_C2H2_1"/>
    <property type="match status" value="1"/>
</dbReference>
<dbReference type="InterPro" id="IPR036236">
    <property type="entry name" value="Znf_C2H2_sf"/>
</dbReference>
<evidence type="ECO:0000313" key="8">
    <source>
        <dbReference type="Ensembl" id="ENSTNIP00000004240.1"/>
    </source>
</evidence>
<dbReference type="GO" id="GO:0000981">
    <property type="term" value="F:DNA-binding transcription factor activity, RNA polymerase II-specific"/>
    <property type="evidence" value="ECO:0007669"/>
    <property type="project" value="TreeGrafter"/>
</dbReference>
<proteinExistence type="predicted"/>
<dbReference type="InParanoid" id="H3C7L8"/>
<dbReference type="GeneTree" id="ENSGT00940000159590"/>
<feature type="domain" description="C2H2-type" evidence="7">
    <location>
        <begin position="119"/>
        <end position="146"/>
    </location>
</feature>
<dbReference type="HOGENOM" id="CLU_1772437_0_0_1"/>